<dbReference type="GO" id="GO:0043023">
    <property type="term" value="F:ribosomal large subunit binding"/>
    <property type="evidence" value="ECO:0007669"/>
    <property type="project" value="TreeGrafter"/>
</dbReference>
<dbReference type="SUPFAM" id="SSF81301">
    <property type="entry name" value="Nucleotidyltransferase"/>
    <property type="match status" value="1"/>
</dbReference>
<dbReference type="EMBL" id="VSSQ01003283">
    <property type="protein sequence ID" value="MPM19976.1"/>
    <property type="molecule type" value="Genomic_DNA"/>
</dbReference>
<comment type="similarity">
    <text evidence="1">Belongs to the Iojap/RsfS family.</text>
</comment>
<dbReference type="InterPro" id="IPR004394">
    <property type="entry name" value="Iojap/RsfS/C7orf30"/>
</dbReference>
<evidence type="ECO:0000256" key="1">
    <source>
        <dbReference type="ARBA" id="ARBA00010574"/>
    </source>
</evidence>
<accession>A0A644XUT7</accession>
<dbReference type="HAMAP" id="MF_01477">
    <property type="entry name" value="Iojap_RsfS"/>
    <property type="match status" value="1"/>
</dbReference>
<dbReference type="Gene3D" id="3.30.460.10">
    <property type="entry name" value="Beta Polymerase, domain 2"/>
    <property type="match status" value="1"/>
</dbReference>
<dbReference type="AlphaFoldDB" id="A0A644XUT7"/>
<sequence>MTPKEMALVIAKALDDKKGGDIKVLETEKLTTLADYFVICTATSTTQVKALADACEKAMKEAGEAPHHIEGHRGGVWVLLDFSCVVVHIFMDEARKFYDLERLWRDAAQVDISGVVGA</sequence>
<organism evidence="2">
    <name type="scientific">bioreactor metagenome</name>
    <dbReference type="NCBI Taxonomy" id="1076179"/>
    <lineage>
        <taxon>unclassified sequences</taxon>
        <taxon>metagenomes</taxon>
        <taxon>ecological metagenomes</taxon>
    </lineage>
</organism>
<evidence type="ECO:0000313" key="2">
    <source>
        <dbReference type="EMBL" id="MPM19976.1"/>
    </source>
</evidence>
<dbReference type="PANTHER" id="PTHR21043">
    <property type="entry name" value="IOJAP SUPERFAMILY ORTHOLOG"/>
    <property type="match status" value="1"/>
</dbReference>
<dbReference type="GO" id="GO:0090071">
    <property type="term" value="P:negative regulation of ribosome biogenesis"/>
    <property type="evidence" value="ECO:0007669"/>
    <property type="project" value="TreeGrafter"/>
</dbReference>
<dbReference type="InterPro" id="IPR043519">
    <property type="entry name" value="NT_sf"/>
</dbReference>
<comment type="caution">
    <text evidence="2">The sequence shown here is derived from an EMBL/GenBank/DDBJ whole genome shotgun (WGS) entry which is preliminary data.</text>
</comment>
<dbReference type="NCBIfam" id="TIGR00090">
    <property type="entry name" value="rsfS_iojap_ybeB"/>
    <property type="match status" value="1"/>
</dbReference>
<gene>
    <name evidence="2" type="primary">rsfS_21</name>
    <name evidence="2" type="ORF">SDC9_66403</name>
</gene>
<protein>
    <submittedName>
        <fullName evidence="2">Ribosomal silencing factor RsfS</fullName>
    </submittedName>
</protein>
<dbReference type="PANTHER" id="PTHR21043:SF0">
    <property type="entry name" value="MITOCHONDRIAL ASSEMBLY OF RIBOSOMAL LARGE SUBUNIT PROTEIN 1"/>
    <property type="match status" value="1"/>
</dbReference>
<reference evidence="2" key="1">
    <citation type="submission" date="2019-08" db="EMBL/GenBank/DDBJ databases">
        <authorList>
            <person name="Kucharzyk K."/>
            <person name="Murdoch R.W."/>
            <person name="Higgins S."/>
            <person name="Loffler F."/>
        </authorList>
    </citation>
    <scope>NUCLEOTIDE SEQUENCE</scope>
</reference>
<dbReference type="Pfam" id="PF02410">
    <property type="entry name" value="RsfS"/>
    <property type="match status" value="1"/>
</dbReference>
<name>A0A644XUT7_9ZZZZ</name>
<proteinExistence type="inferred from homology"/>
<dbReference type="GO" id="GO:0017148">
    <property type="term" value="P:negative regulation of translation"/>
    <property type="evidence" value="ECO:0007669"/>
    <property type="project" value="TreeGrafter"/>
</dbReference>